<dbReference type="Proteomes" id="UP000319619">
    <property type="component" value="Unassembled WGS sequence"/>
</dbReference>
<sequence>MSNDNHNSWNDLLELSKIGDGEGQRQLFEKLAVTLRPILQCRLRGWAHEDQDDILQETLITVGQKLPQIESNPHKYSMIILRNKIGDALRARKRRIQVSIDSLTDPDSTSLKSAIEQALSQSSHEEEVLSGLDNRRQIDSIKEGIKRLSSFCQTFFLGILEDLDPQELWELFKSSEPGLQRNTYRKRIFDCRRKLKETLLECEGQ</sequence>
<evidence type="ECO:0000313" key="5">
    <source>
        <dbReference type="EMBL" id="TKJ39942.1"/>
    </source>
</evidence>
<dbReference type="GO" id="GO:0003677">
    <property type="term" value="F:DNA binding"/>
    <property type="evidence" value="ECO:0007669"/>
    <property type="project" value="UniProtKB-KW"/>
</dbReference>
<keyword evidence="1" id="KW-0805">Transcription regulation</keyword>
<accession>A0A532UYF7</accession>
<keyword evidence="3" id="KW-0238">DNA-binding</keyword>
<reference evidence="5 6" key="1">
    <citation type="submission" date="2017-06" db="EMBL/GenBank/DDBJ databases">
        <title>Novel microbial phyla capable of carbon fixation and sulfur reduction in deep-sea sediments.</title>
        <authorList>
            <person name="Huang J."/>
            <person name="Baker B."/>
            <person name="Wang Y."/>
        </authorList>
    </citation>
    <scope>NUCLEOTIDE SEQUENCE [LARGE SCALE GENOMIC DNA]</scope>
    <source>
        <strain evidence="5">B3_LCP</strain>
    </source>
</reference>
<dbReference type="SUPFAM" id="SSF88946">
    <property type="entry name" value="Sigma2 domain of RNA polymerase sigma factors"/>
    <property type="match status" value="1"/>
</dbReference>
<dbReference type="InterPro" id="IPR039425">
    <property type="entry name" value="RNA_pol_sigma-70-like"/>
</dbReference>
<proteinExistence type="predicted"/>
<dbReference type="GO" id="GO:0016987">
    <property type="term" value="F:sigma factor activity"/>
    <property type="evidence" value="ECO:0007669"/>
    <property type="project" value="UniProtKB-KW"/>
</dbReference>
<evidence type="ECO:0000256" key="1">
    <source>
        <dbReference type="ARBA" id="ARBA00023015"/>
    </source>
</evidence>
<dbReference type="PANTHER" id="PTHR43133:SF8">
    <property type="entry name" value="RNA POLYMERASE SIGMA FACTOR HI_1459-RELATED"/>
    <property type="match status" value="1"/>
</dbReference>
<name>A0A532UYF7_UNCL8</name>
<dbReference type="InterPro" id="IPR013325">
    <property type="entry name" value="RNA_pol_sigma_r2"/>
</dbReference>
<gene>
    <name evidence="5" type="ORF">CEE37_09400</name>
</gene>
<evidence type="ECO:0000256" key="4">
    <source>
        <dbReference type="ARBA" id="ARBA00023163"/>
    </source>
</evidence>
<evidence type="ECO:0000256" key="3">
    <source>
        <dbReference type="ARBA" id="ARBA00023125"/>
    </source>
</evidence>
<comment type="caution">
    <text evidence="5">The sequence shown here is derived from an EMBL/GenBank/DDBJ whole genome shotgun (WGS) entry which is preliminary data.</text>
</comment>
<keyword evidence="2" id="KW-0731">Sigma factor</keyword>
<dbReference type="GO" id="GO:0006352">
    <property type="term" value="P:DNA-templated transcription initiation"/>
    <property type="evidence" value="ECO:0007669"/>
    <property type="project" value="InterPro"/>
</dbReference>
<keyword evidence="4" id="KW-0804">Transcription</keyword>
<organism evidence="5 6">
    <name type="scientific">candidate division LCP-89 bacterium B3_LCP</name>
    <dbReference type="NCBI Taxonomy" id="2012998"/>
    <lineage>
        <taxon>Bacteria</taxon>
        <taxon>Pseudomonadati</taxon>
        <taxon>Bacteria division LCP-89</taxon>
    </lineage>
</organism>
<dbReference type="EMBL" id="NJBN01000006">
    <property type="protein sequence ID" value="TKJ39942.1"/>
    <property type="molecule type" value="Genomic_DNA"/>
</dbReference>
<dbReference type="AlphaFoldDB" id="A0A532UYF7"/>
<evidence type="ECO:0000256" key="2">
    <source>
        <dbReference type="ARBA" id="ARBA00023082"/>
    </source>
</evidence>
<evidence type="ECO:0000313" key="6">
    <source>
        <dbReference type="Proteomes" id="UP000319619"/>
    </source>
</evidence>
<protein>
    <submittedName>
        <fullName evidence="5">Uncharacterized protein</fullName>
    </submittedName>
</protein>
<dbReference type="Gene3D" id="1.10.1740.10">
    <property type="match status" value="1"/>
</dbReference>
<dbReference type="PANTHER" id="PTHR43133">
    <property type="entry name" value="RNA POLYMERASE ECF-TYPE SIGMA FACTO"/>
    <property type="match status" value="1"/>
</dbReference>